<keyword evidence="2" id="KW-1185">Reference proteome</keyword>
<proteinExistence type="predicted"/>
<protein>
    <submittedName>
        <fullName evidence="1">Uncharacterized protein</fullName>
    </submittedName>
</protein>
<reference evidence="1 2" key="1">
    <citation type="journal article" date="2019" name="Mol. Ecol. Resour.">
        <title>Improving Illumina assemblies with Hi-C and long reads: an example with the North African dromedary.</title>
        <authorList>
            <person name="Elbers J.P."/>
            <person name="Rogers M.F."/>
            <person name="Perelman P.L."/>
            <person name="Proskuryakova A.A."/>
            <person name="Serdyukova N.A."/>
            <person name="Johnson W.E."/>
            <person name="Horin P."/>
            <person name="Corander J."/>
            <person name="Murphy D."/>
            <person name="Burger P.A."/>
        </authorList>
    </citation>
    <scope>NUCLEOTIDE SEQUENCE [LARGE SCALE GENOMIC DNA]</scope>
    <source>
        <strain evidence="1">Drom800</strain>
        <tissue evidence="1">Blood</tissue>
    </source>
</reference>
<comment type="caution">
    <text evidence="1">The sequence shown here is derived from an EMBL/GenBank/DDBJ whole genome shotgun (WGS) entry which is preliminary data.</text>
</comment>
<dbReference type="EMBL" id="JWIN03000139">
    <property type="protein sequence ID" value="KAB1251242.1"/>
    <property type="molecule type" value="Genomic_DNA"/>
</dbReference>
<accession>A0A5N4BX82</accession>
<evidence type="ECO:0000313" key="1">
    <source>
        <dbReference type="EMBL" id="KAB1251242.1"/>
    </source>
</evidence>
<gene>
    <name evidence="1" type="ORF">Cadr_000031235</name>
</gene>
<organism evidence="1 2">
    <name type="scientific">Camelus dromedarius</name>
    <name type="common">Dromedary</name>
    <name type="synonym">Arabian camel</name>
    <dbReference type="NCBI Taxonomy" id="9838"/>
    <lineage>
        <taxon>Eukaryota</taxon>
        <taxon>Metazoa</taxon>
        <taxon>Chordata</taxon>
        <taxon>Craniata</taxon>
        <taxon>Vertebrata</taxon>
        <taxon>Euteleostomi</taxon>
        <taxon>Mammalia</taxon>
        <taxon>Eutheria</taxon>
        <taxon>Laurasiatheria</taxon>
        <taxon>Artiodactyla</taxon>
        <taxon>Tylopoda</taxon>
        <taxon>Camelidae</taxon>
        <taxon>Camelus</taxon>
    </lineage>
</organism>
<dbReference type="AlphaFoldDB" id="A0A5N4BX82"/>
<dbReference type="Proteomes" id="UP000299084">
    <property type="component" value="Unassembled WGS sequence"/>
</dbReference>
<name>A0A5N4BX82_CAMDR</name>
<feature type="non-terminal residue" evidence="1">
    <location>
        <position position="43"/>
    </location>
</feature>
<evidence type="ECO:0000313" key="2">
    <source>
        <dbReference type="Proteomes" id="UP000299084"/>
    </source>
</evidence>
<sequence>SSIQTPALTLAVLRTASALKTQLTNRRGPCPVTAGALTLWVLM</sequence>
<feature type="non-terminal residue" evidence="1">
    <location>
        <position position="1"/>
    </location>
</feature>